<evidence type="ECO:0000313" key="1">
    <source>
        <dbReference type="EMBL" id="PRJ60032.1"/>
    </source>
</evidence>
<gene>
    <name evidence="1" type="ORF">BV102_00473</name>
</gene>
<dbReference type="Proteomes" id="UP000238532">
    <property type="component" value="Unassembled WGS sequence"/>
</dbReference>
<proteinExistence type="predicted"/>
<dbReference type="EMBL" id="NEBY01000236">
    <property type="protein sequence ID" value="PRJ60032.1"/>
    <property type="molecule type" value="Genomic_DNA"/>
</dbReference>
<organism evidence="1 2">
    <name type="scientific">Haemophilus influenzae</name>
    <dbReference type="NCBI Taxonomy" id="727"/>
    <lineage>
        <taxon>Bacteria</taxon>
        <taxon>Pseudomonadati</taxon>
        <taxon>Pseudomonadota</taxon>
        <taxon>Gammaproteobacteria</taxon>
        <taxon>Pasteurellales</taxon>
        <taxon>Pasteurellaceae</taxon>
        <taxon>Haemophilus</taxon>
    </lineage>
</organism>
<reference evidence="1 2" key="1">
    <citation type="submission" date="2017-04" db="EMBL/GenBank/DDBJ databases">
        <title>Haemophilus influenzae in COPD genome sequencing project.</title>
        <authorList>
            <person name="Murphy T.F."/>
            <person name="Kong Y."/>
            <person name="Nadendla S."/>
            <person name="Tettelin H."/>
            <person name="Pettigrew M."/>
        </authorList>
    </citation>
    <scope>NUCLEOTIDE SEQUENCE [LARGE SCALE GENOMIC DNA]</scope>
    <source>
        <strain evidence="1 2">56P127H1</strain>
    </source>
</reference>
<evidence type="ECO:0000313" key="2">
    <source>
        <dbReference type="Proteomes" id="UP000238532"/>
    </source>
</evidence>
<dbReference type="AlphaFoldDB" id="A0A2S9RPC1"/>
<name>A0A2S9RPC1_HAEIF</name>
<comment type="caution">
    <text evidence="1">The sequence shown here is derived from an EMBL/GenBank/DDBJ whole genome shotgun (WGS) entry which is preliminary data.</text>
</comment>
<sequence length="153" mass="17648">MVADKLIKEEWIKIFQAKLKFVVAIGCCIPKEIGLDGCSICEIQVEAYAKMMLAIMSGVSYNFFRFEWRDMRYALLKQEKQTKAIYIESMEATELAKLALKKLVDEKIPLTQIKKLLCFYFYKGGLYLGNIFDISEILHNEIHPDAESFSSVI</sequence>
<protein>
    <submittedName>
        <fullName evidence="1">Uncharacterized protein</fullName>
    </submittedName>
</protein>
<accession>A0A2S9RPC1</accession>